<dbReference type="InParanoid" id="F4S1A0"/>
<keyword evidence="1" id="KW-0863">Zinc-finger</keyword>
<dbReference type="AlphaFoldDB" id="F4S1A0"/>
<dbReference type="VEuPathDB" id="FungiDB:MELLADRAFT_92029"/>
<feature type="region of interest" description="Disordered" evidence="2">
    <location>
        <begin position="1"/>
        <end position="151"/>
    </location>
</feature>
<feature type="compositionally biased region" description="Polar residues" evidence="2">
    <location>
        <begin position="78"/>
        <end position="91"/>
    </location>
</feature>
<protein>
    <recommendedName>
        <fullName evidence="3">C3H1-type domain-containing protein</fullName>
    </recommendedName>
</protein>
<keyword evidence="5" id="KW-1185">Reference proteome</keyword>
<evidence type="ECO:0000256" key="1">
    <source>
        <dbReference type="PROSITE-ProRule" id="PRU00723"/>
    </source>
</evidence>
<evidence type="ECO:0000259" key="3">
    <source>
        <dbReference type="PROSITE" id="PS50103"/>
    </source>
</evidence>
<feature type="region of interest" description="Disordered" evidence="2">
    <location>
        <begin position="367"/>
        <end position="395"/>
    </location>
</feature>
<evidence type="ECO:0000313" key="5">
    <source>
        <dbReference type="Proteomes" id="UP000001072"/>
    </source>
</evidence>
<dbReference type="EMBL" id="GL883137">
    <property type="protein sequence ID" value="EGG01528.1"/>
    <property type="molecule type" value="Genomic_DNA"/>
</dbReference>
<sequence length="447" mass="50209">MPPDLLAQVDLERVGTPPPLAPAPTASGSRPAGAYSTGYWESRSASKKSTSPVPLVSRIGPRASRTSKEHYRSPPQRLFQTSPVRWVSNESPRPEKQTAPTFKGKGHYFSPSPPHLFPLKRSRRQSRTPPSSDDDSTIEDRHEDDVRIPVPGTQKPCLFAAPIDELVDSKASPLAQAIQQLVTVYKSDIDYHVDQFNCLPNKPSSWPTSLTKDLLEYKCIDLEKLWGEMESKPTSEIFFFDKKSKKMDVKGVTNPLEINDLSDFTQILEVLRHAYLAAFYLAAVPIKDYFSQISKLCRHQSKIHWTHVKNYDAEMRQEFSQRPSLAWGDYNAPELRVFKGRNLHVKYVAPTAAIPAAASLSYTQPRASSVKKAPSSKPKPAPKKTKRNFPPYEIKDPAGVAVHDQPCNNWNANVCKKSADECDYAHDVCNKLGCFGNHRGIFSHRRT</sequence>
<dbReference type="PROSITE" id="PS50103">
    <property type="entry name" value="ZF_C3H1"/>
    <property type="match status" value="1"/>
</dbReference>
<evidence type="ECO:0000256" key="2">
    <source>
        <dbReference type="SAM" id="MobiDB-lite"/>
    </source>
</evidence>
<dbReference type="InterPro" id="IPR000571">
    <property type="entry name" value="Znf_CCCH"/>
</dbReference>
<feature type="compositionally biased region" description="Low complexity" evidence="2">
    <location>
        <begin position="367"/>
        <end position="378"/>
    </location>
</feature>
<dbReference type="KEGG" id="mlr:MELLADRAFT_92029"/>
<feature type="compositionally biased region" description="Basic and acidic residues" evidence="2">
    <location>
        <begin position="138"/>
        <end position="147"/>
    </location>
</feature>
<feature type="domain" description="C3H1-type" evidence="3">
    <location>
        <begin position="401"/>
        <end position="429"/>
    </location>
</feature>
<dbReference type="RefSeq" id="XP_007415119.1">
    <property type="nucleotide sequence ID" value="XM_007415057.1"/>
</dbReference>
<organism evidence="5">
    <name type="scientific">Melampsora larici-populina (strain 98AG31 / pathotype 3-4-7)</name>
    <name type="common">Poplar leaf rust fungus</name>
    <dbReference type="NCBI Taxonomy" id="747676"/>
    <lineage>
        <taxon>Eukaryota</taxon>
        <taxon>Fungi</taxon>
        <taxon>Dikarya</taxon>
        <taxon>Basidiomycota</taxon>
        <taxon>Pucciniomycotina</taxon>
        <taxon>Pucciniomycetes</taxon>
        <taxon>Pucciniales</taxon>
        <taxon>Melampsoraceae</taxon>
        <taxon>Melampsora</taxon>
    </lineage>
</organism>
<keyword evidence="1" id="KW-0862">Zinc</keyword>
<evidence type="ECO:0000313" key="4">
    <source>
        <dbReference type="EMBL" id="EGG01528.1"/>
    </source>
</evidence>
<dbReference type="GeneID" id="18936100"/>
<accession>F4S1A0</accession>
<feature type="zinc finger region" description="C3H1-type" evidence="1">
    <location>
        <begin position="401"/>
        <end position="429"/>
    </location>
</feature>
<name>F4S1A0_MELLP</name>
<gene>
    <name evidence="4" type="ORF">MELLADRAFT_92029</name>
</gene>
<proteinExistence type="predicted"/>
<keyword evidence="1" id="KW-0479">Metal-binding</keyword>
<dbReference type="GO" id="GO:0008270">
    <property type="term" value="F:zinc ion binding"/>
    <property type="evidence" value="ECO:0007669"/>
    <property type="project" value="UniProtKB-KW"/>
</dbReference>
<reference evidence="5" key="1">
    <citation type="journal article" date="2011" name="Proc. Natl. Acad. Sci. U.S.A.">
        <title>Obligate biotrophy features unraveled by the genomic analysis of rust fungi.</title>
        <authorList>
            <person name="Duplessis S."/>
            <person name="Cuomo C.A."/>
            <person name="Lin Y.-C."/>
            <person name="Aerts A."/>
            <person name="Tisserant E."/>
            <person name="Veneault-Fourrey C."/>
            <person name="Joly D.L."/>
            <person name="Hacquard S."/>
            <person name="Amselem J."/>
            <person name="Cantarel B.L."/>
            <person name="Chiu R."/>
            <person name="Coutinho P.M."/>
            <person name="Feau N."/>
            <person name="Field M."/>
            <person name="Frey P."/>
            <person name="Gelhaye E."/>
            <person name="Goldberg J."/>
            <person name="Grabherr M.G."/>
            <person name="Kodira C.D."/>
            <person name="Kohler A."/>
            <person name="Kuees U."/>
            <person name="Lindquist E.A."/>
            <person name="Lucas S.M."/>
            <person name="Mago R."/>
            <person name="Mauceli E."/>
            <person name="Morin E."/>
            <person name="Murat C."/>
            <person name="Pangilinan J.L."/>
            <person name="Park R."/>
            <person name="Pearson M."/>
            <person name="Quesneville H."/>
            <person name="Rouhier N."/>
            <person name="Sakthikumar S."/>
            <person name="Salamov A.A."/>
            <person name="Schmutz J."/>
            <person name="Selles B."/>
            <person name="Shapiro H."/>
            <person name="Tanguay P."/>
            <person name="Tuskan G.A."/>
            <person name="Henrissat B."/>
            <person name="Van de Peer Y."/>
            <person name="Rouze P."/>
            <person name="Ellis J.G."/>
            <person name="Dodds P.N."/>
            <person name="Schein J.E."/>
            <person name="Zhong S."/>
            <person name="Hamelin R.C."/>
            <person name="Grigoriev I.V."/>
            <person name="Szabo L.J."/>
            <person name="Martin F."/>
        </authorList>
    </citation>
    <scope>NUCLEOTIDE SEQUENCE [LARGE SCALE GENOMIC DNA]</scope>
    <source>
        <strain evidence="5">98AG31 / pathotype 3-4-7</strain>
    </source>
</reference>
<dbReference type="HOGENOM" id="CLU_612623_0_0_1"/>
<dbReference type="Proteomes" id="UP000001072">
    <property type="component" value="Unassembled WGS sequence"/>
</dbReference>